<feature type="region of interest" description="Disordered" evidence="1">
    <location>
        <begin position="1"/>
        <end position="175"/>
    </location>
</feature>
<reference evidence="3" key="1">
    <citation type="journal article" date="2017" name="Nat. Commun.">
        <title>The asparagus genome sheds light on the origin and evolution of a young Y chromosome.</title>
        <authorList>
            <person name="Harkess A."/>
            <person name="Zhou J."/>
            <person name="Xu C."/>
            <person name="Bowers J.E."/>
            <person name="Van der Hulst R."/>
            <person name="Ayyampalayam S."/>
            <person name="Mercati F."/>
            <person name="Riccardi P."/>
            <person name="McKain M.R."/>
            <person name="Kakrana A."/>
            <person name="Tang H."/>
            <person name="Ray J."/>
            <person name="Groenendijk J."/>
            <person name="Arikit S."/>
            <person name="Mathioni S.M."/>
            <person name="Nakano M."/>
            <person name="Shan H."/>
            <person name="Telgmann-Rauber A."/>
            <person name="Kanno A."/>
            <person name="Yue Z."/>
            <person name="Chen H."/>
            <person name="Li W."/>
            <person name="Chen Y."/>
            <person name="Xu X."/>
            <person name="Zhang Y."/>
            <person name="Luo S."/>
            <person name="Chen H."/>
            <person name="Gao J."/>
            <person name="Mao Z."/>
            <person name="Pires J.C."/>
            <person name="Luo M."/>
            <person name="Kudrna D."/>
            <person name="Wing R.A."/>
            <person name="Meyers B.C."/>
            <person name="Yi K."/>
            <person name="Kong H."/>
            <person name="Lavrijsen P."/>
            <person name="Sunseri F."/>
            <person name="Falavigna A."/>
            <person name="Ye Y."/>
            <person name="Leebens-Mack J.H."/>
            <person name="Chen G."/>
        </authorList>
    </citation>
    <scope>NUCLEOTIDE SEQUENCE [LARGE SCALE GENOMIC DNA]</scope>
    <source>
        <strain evidence="3">cv. DH0086</strain>
    </source>
</reference>
<dbReference type="GO" id="GO:0003729">
    <property type="term" value="F:mRNA binding"/>
    <property type="evidence" value="ECO:0007669"/>
    <property type="project" value="InterPro"/>
</dbReference>
<gene>
    <name evidence="2" type="ORF">A4U43_C05F23490</name>
</gene>
<evidence type="ECO:0000313" key="3">
    <source>
        <dbReference type="Proteomes" id="UP000243459"/>
    </source>
</evidence>
<dbReference type="EMBL" id="CM007385">
    <property type="protein sequence ID" value="ONK69490.1"/>
    <property type="molecule type" value="Genomic_DNA"/>
</dbReference>
<keyword evidence="3" id="KW-1185">Reference proteome</keyword>
<dbReference type="OMA" id="DINEWSR"/>
<accession>A0A5P1EZA4</accession>
<dbReference type="GO" id="GO:0000245">
    <property type="term" value="P:spliceosomal complex assembly"/>
    <property type="evidence" value="ECO:0007669"/>
    <property type="project" value="InterPro"/>
</dbReference>
<dbReference type="InterPro" id="IPR038737">
    <property type="entry name" value="SF3b_su1-like"/>
</dbReference>
<dbReference type="AlphaFoldDB" id="A0A5P1EZA4"/>
<dbReference type="PANTHER" id="PTHR12097">
    <property type="entry name" value="SPLICING FACTOR 3B, SUBUNIT 1-RELATED"/>
    <property type="match status" value="1"/>
</dbReference>
<evidence type="ECO:0000313" key="2">
    <source>
        <dbReference type="EMBL" id="ONK69490.1"/>
    </source>
</evidence>
<organism evidence="2 3">
    <name type="scientific">Asparagus officinalis</name>
    <name type="common">Garden asparagus</name>
    <dbReference type="NCBI Taxonomy" id="4686"/>
    <lineage>
        <taxon>Eukaryota</taxon>
        <taxon>Viridiplantae</taxon>
        <taxon>Streptophyta</taxon>
        <taxon>Embryophyta</taxon>
        <taxon>Tracheophyta</taxon>
        <taxon>Spermatophyta</taxon>
        <taxon>Magnoliopsida</taxon>
        <taxon>Liliopsida</taxon>
        <taxon>Asparagales</taxon>
        <taxon>Asparagaceae</taxon>
        <taxon>Asparagoideae</taxon>
        <taxon>Asparagus</taxon>
    </lineage>
</organism>
<dbReference type="Gramene" id="ONK69490">
    <property type="protein sequence ID" value="ONK69490"/>
    <property type="gene ID" value="A4U43_C05F23490"/>
</dbReference>
<proteinExistence type="predicted"/>
<feature type="compositionally biased region" description="Basic and acidic residues" evidence="1">
    <location>
        <begin position="29"/>
        <end position="38"/>
    </location>
</feature>
<feature type="compositionally biased region" description="Basic and acidic residues" evidence="1">
    <location>
        <begin position="71"/>
        <end position="99"/>
    </location>
</feature>
<dbReference type="Proteomes" id="UP000243459">
    <property type="component" value="Chromosome 5"/>
</dbReference>
<sequence>MVTGPKSLKELPRAGAEADDDSGFKKPSRIIDREDDYRRRRLNRIISPDRNDPFATGEKTPDPSVRTYADVMREEALKRQKEDLLKEIAKKKEDEKNNKEAAAAAPEPAPQKRRNRWDQSQGGEDPSSKKAKTSSDWDVPDSTPGIGSGRWDATPTPGRVAGDATPGVCPSQPLG</sequence>
<evidence type="ECO:0000256" key="1">
    <source>
        <dbReference type="SAM" id="MobiDB-lite"/>
    </source>
</evidence>
<protein>
    <recommendedName>
        <fullName evidence="4">Splicing factor 3B subunit 1 domain-containing protein</fullName>
    </recommendedName>
</protein>
<name>A0A5P1EZA4_ASPOF</name>
<evidence type="ECO:0008006" key="4">
    <source>
        <dbReference type="Google" id="ProtNLM"/>
    </source>
</evidence>